<protein>
    <submittedName>
        <fullName evidence="1">DUF2017 family protein</fullName>
    </submittedName>
</protein>
<gene>
    <name evidence="1" type="ORF">JF543_08785</name>
</gene>
<dbReference type="Pfam" id="PF09438">
    <property type="entry name" value="DUF2017"/>
    <property type="match status" value="1"/>
</dbReference>
<comment type="caution">
    <text evidence="1">The sequence shown here is derived from an EMBL/GenBank/DDBJ whole genome shotgun (WGS) entry which is preliminary data.</text>
</comment>
<dbReference type="EMBL" id="JAEMWU010000001">
    <property type="protein sequence ID" value="MBN8206057.1"/>
    <property type="molecule type" value="Genomic_DNA"/>
</dbReference>
<proteinExistence type="predicted"/>
<dbReference type="InterPro" id="IPR018561">
    <property type="entry name" value="AosR"/>
</dbReference>
<evidence type="ECO:0000313" key="2">
    <source>
        <dbReference type="Proteomes" id="UP000664385"/>
    </source>
</evidence>
<reference evidence="1" key="1">
    <citation type="submission" date="2020-12" db="EMBL/GenBank/DDBJ databases">
        <title>PHA producing bacteria isolated from mangrove.</title>
        <authorList>
            <person name="Zheng W."/>
            <person name="Yu S."/>
            <person name="Huang Y."/>
        </authorList>
    </citation>
    <scope>NUCLEOTIDE SEQUENCE</scope>
    <source>
        <strain evidence="1">GN8-5</strain>
    </source>
</reference>
<dbReference type="Proteomes" id="UP000664385">
    <property type="component" value="Unassembled WGS sequence"/>
</dbReference>
<dbReference type="AlphaFoldDB" id="A0A939DXI0"/>
<evidence type="ECO:0000313" key="1">
    <source>
        <dbReference type="EMBL" id="MBN8206057.1"/>
    </source>
</evidence>
<dbReference type="RefSeq" id="WP_206820558.1">
    <property type="nucleotide sequence ID" value="NZ_CP063379.1"/>
</dbReference>
<organism evidence="1 2">
    <name type="scientific">Microbacterium esteraromaticum</name>
    <dbReference type="NCBI Taxonomy" id="57043"/>
    <lineage>
        <taxon>Bacteria</taxon>
        <taxon>Bacillati</taxon>
        <taxon>Actinomycetota</taxon>
        <taxon>Actinomycetes</taxon>
        <taxon>Micrococcales</taxon>
        <taxon>Microbacteriaceae</taxon>
        <taxon>Microbacterium</taxon>
    </lineage>
</organism>
<sequence length="164" mass="17908">MTTDLSLSLATIEVQNLQRLIDEFLDVIADGKVTDDPGLSRIAPAAYADDPAAAAEFRAATRDGLFDRRTADALDVRSDLGAPLEDGSAPSTRAAMRQRTVRIPPEHVDAWLRTLAAVRLVVAARLGIDTADTHGPDDERFHVYDWLGYRLDQLVMLADEHDAG</sequence>
<accession>A0A939DXI0</accession>
<name>A0A939DXI0_9MICO</name>